<sequence length="159" mass="17371">MSKRHLRQVCERHGVRSVERDVSLGGCLWSYPQNGETTDDAEERITGANTQGQDGNVERLLHRGRAPTGAQLQQVFNTRTCQLIRQSFPVCPEHCSNREVSLGEAAAVDGMTALLKSETLVPVNSNQALRLPLSHSGAEFPWIMGEQGDGGWSKSGGEE</sequence>
<dbReference type="Proteomes" id="UP001153269">
    <property type="component" value="Unassembled WGS sequence"/>
</dbReference>
<dbReference type="EMBL" id="CADEAL010002557">
    <property type="protein sequence ID" value="CAB1441023.1"/>
    <property type="molecule type" value="Genomic_DNA"/>
</dbReference>
<protein>
    <submittedName>
        <fullName evidence="1">Uncharacterized protein</fullName>
    </submittedName>
</protein>
<dbReference type="AlphaFoldDB" id="A0A9N7UX04"/>
<gene>
    <name evidence="1" type="ORF">PLEPLA_LOCUS28813</name>
</gene>
<reference evidence="1" key="1">
    <citation type="submission" date="2020-03" db="EMBL/GenBank/DDBJ databases">
        <authorList>
            <person name="Weist P."/>
        </authorList>
    </citation>
    <scope>NUCLEOTIDE SEQUENCE</scope>
</reference>
<comment type="caution">
    <text evidence="1">The sequence shown here is derived from an EMBL/GenBank/DDBJ whole genome shotgun (WGS) entry which is preliminary data.</text>
</comment>
<evidence type="ECO:0000313" key="2">
    <source>
        <dbReference type="Proteomes" id="UP001153269"/>
    </source>
</evidence>
<proteinExistence type="predicted"/>
<accession>A0A9N7UX04</accession>
<evidence type="ECO:0000313" key="1">
    <source>
        <dbReference type="EMBL" id="CAB1441023.1"/>
    </source>
</evidence>
<keyword evidence="2" id="KW-1185">Reference proteome</keyword>
<name>A0A9N7UX04_PLEPL</name>
<organism evidence="1 2">
    <name type="scientific">Pleuronectes platessa</name>
    <name type="common">European plaice</name>
    <dbReference type="NCBI Taxonomy" id="8262"/>
    <lineage>
        <taxon>Eukaryota</taxon>
        <taxon>Metazoa</taxon>
        <taxon>Chordata</taxon>
        <taxon>Craniata</taxon>
        <taxon>Vertebrata</taxon>
        <taxon>Euteleostomi</taxon>
        <taxon>Actinopterygii</taxon>
        <taxon>Neopterygii</taxon>
        <taxon>Teleostei</taxon>
        <taxon>Neoteleostei</taxon>
        <taxon>Acanthomorphata</taxon>
        <taxon>Carangaria</taxon>
        <taxon>Pleuronectiformes</taxon>
        <taxon>Pleuronectoidei</taxon>
        <taxon>Pleuronectidae</taxon>
        <taxon>Pleuronectes</taxon>
    </lineage>
</organism>